<reference evidence="1" key="1">
    <citation type="submission" date="2020-06" db="EMBL/GenBank/DDBJ databases">
        <authorList>
            <person name="Li T."/>
            <person name="Hu X."/>
            <person name="Zhang T."/>
            <person name="Song X."/>
            <person name="Zhang H."/>
            <person name="Dai N."/>
            <person name="Sheng W."/>
            <person name="Hou X."/>
            <person name="Wei L."/>
        </authorList>
    </citation>
    <scope>NUCLEOTIDE SEQUENCE</scope>
    <source>
        <strain evidence="1">G02</strain>
        <tissue evidence="1">Leaf</tissue>
    </source>
</reference>
<gene>
    <name evidence="1" type="ORF">Sradi_4239700</name>
</gene>
<reference evidence="1" key="2">
    <citation type="journal article" date="2024" name="Plant">
        <title>Genomic evolution and insights into agronomic trait innovations of Sesamum species.</title>
        <authorList>
            <person name="Miao H."/>
            <person name="Wang L."/>
            <person name="Qu L."/>
            <person name="Liu H."/>
            <person name="Sun Y."/>
            <person name="Le M."/>
            <person name="Wang Q."/>
            <person name="Wei S."/>
            <person name="Zheng Y."/>
            <person name="Lin W."/>
            <person name="Duan Y."/>
            <person name="Cao H."/>
            <person name="Xiong S."/>
            <person name="Wang X."/>
            <person name="Wei L."/>
            <person name="Li C."/>
            <person name="Ma Q."/>
            <person name="Ju M."/>
            <person name="Zhao R."/>
            <person name="Li G."/>
            <person name="Mu C."/>
            <person name="Tian Q."/>
            <person name="Mei H."/>
            <person name="Zhang T."/>
            <person name="Gao T."/>
            <person name="Zhang H."/>
        </authorList>
    </citation>
    <scope>NUCLEOTIDE SEQUENCE</scope>
    <source>
        <strain evidence="1">G02</strain>
    </source>
</reference>
<comment type="caution">
    <text evidence="1">The sequence shown here is derived from an EMBL/GenBank/DDBJ whole genome shotgun (WGS) entry which is preliminary data.</text>
</comment>
<dbReference type="EMBL" id="JACGWJ010000018">
    <property type="protein sequence ID" value="KAL0350905.1"/>
    <property type="molecule type" value="Genomic_DNA"/>
</dbReference>
<sequence length="85" mass="10612">MQWLHKDWQRGIMWATAKWWGKHYVQAAIVYHKWRERNYRRFMTQSRTANQVVEFVLEEMRQRILSENLTTSLQTIALYRLWRIA</sequence>
<organism evidence="1">
    <name type="scientific">Sesamum radiatum</name>
    <name type="common">Black benniseed</name>
    <dbReference type="NCBI Taxonomy" id="300843"/>
    <lineage>
        <taxon>Eukaryota</taxon>
        <taxon>Viridiplantae</taxon>
        <taxon>Streptophyta</taxon>
        <taxon>Embryophyta</taxon>
        <taxon>Tracheophyta</taxon>
        <taxon>Spermatophyta</taxon>
        <taxon>Magnoliopsida</taxon>
        <taxon>eudicotyledons</taxon>
        <taxon>Gunneridae</taxon>
        <taxon>Pentapetalae</taxon>
        <taxon>asterids</taxon>
        <taxon>lamiids</taxon>
        <taxon>Lamiales</taxon>
        <taxon>Pedaliaceae</taxon>
        <taxon>Sesamum</taxon>
    </lineage>
</organism>
<protein>
    <submittedName>
        <fullName evidence="1">Uncharacterized protein</fullName>
    </submittedName>
</protein>
<dbReference type="AlphaFoldDB" id="A0AAW2P6V2"/>
<accession>A0AAW2P6V2</accession>
<evidence type="ECO:0000313" key="1">
    <source>
        <dbReference type="EMBL" id="KAL0350905.1"/>
    </source>
</evidence>
<proteinExistence type="predicted"/>
<name>A0AAW2P6V2_SESRA</name>